<dbReference type="Proteomes" id="UP001528411">
    <property type="component" value="Unassembled WGS sequence"/>
</dbReference>
<dbReference type="RefSeq" id="WP_272179975.1">
    <property type="nucleotide sequence ID" value="NZ_JAQOMS010000002.1"/>
</dbReference>
<evidence type="ECO:0000313" key="3">
    <source>
        <dbReference type="Proteomes" id="UP001528411"/>
    </source>
</evidence>
<gene>
    <name evidence="2" type="ORF">PN838_05525</name>
</gene>
<feature type="transmembrane region" description="Helical" evidence="1">
    <location>
        <begin position="31"/>
        <end position="53"/>
    </location>
</feature>
<evidence type="ECO:0008006" key="4">
    <source>
        <dbReference type="Google" id="ProtNLM"/>
    </source>
</evidence>
<accession>A0ABT5F9X6</accession>
<keyword evidence="1" id="KW-1133">Transmembrane helix</keyword>
<sequence length="58" mass="5915">MKTLTIQEAESVSGGITKNTIYAGARLLGRALLTGVSIGTGAGIVLGVLMIGYDVFSE</sequence>
<dbReference type="EMBL" id="JAQOMS010000002">
    <property type="protein sequence ID" value="MDC2888331.1"/>
    <property type="molecule type" value="Genomic_DNA"/>
</dbReference>
<comment type="caution">
    <text evidence="2">The sequence shown here is derived from an EMBL/GenBank/DDBJ whole genome shotgun (WGS) entry which is preliminary data.</text>
</comment>
<proteinExistence type="predicted"/>
<keyword evidence="3" id="KW-1185">Reference proteome</keyword>
<protein>
    <recommendedName>
        <fullName evidence="4">Class IIb bacteriocin, lactobin A/cerein 7B family</fullName>
    </recommendedName>
</protein>
<name>A0ABT5F9X6_9GAMM</name>
<keyword evidence="1" id="KW-0812">Transmembrane</keyword>
<organism evidence="2 3">
    <name type="scientific">Psychrosphaera algicola</name>
    <dbReference type="NCBI Taxonomy" id="3023714"/>
    <lineage>
        <taxon>Bacteria</taxon>
        <taxon>Pseudomonadati</taxon>
        <taxon>Pseudomonadota</taxon>
        <taxon>Gammaproteobacteria</taxon>
        <taxon>Alteromonadales</taxon>
        <taxon>Pseudoalteromonadaceae</taxon>
        <taxon>Psychrosphaera</taxon>
    </lineage>
</organism>
<reference evidence="2 3" key="1">
    <citation type="submission" date="2023-01" db="EMBL/GenBank/DDBJ databases">
        <title>Psychrosphaera sp. nov., isolated from marine algae.</title>
        <authorList>
            <person name="Bayburt H."/>
            <person name="Choi B.J."/>
            <person name="Kim J.M."/>
            <person name="Choi D.G."/>
            <person name="Jeon C.O."/>
        </authorList>
    </citation>
    <scope>NUCLEOTIDE SEQUENCE [LARGE SCALE GENOMIC DNA]</scope>
    <source>
        <strain evidence="2 3">G1-22</strain>
    </source>
</reference>
<keyword evidence="1" id="KW-0472">Membrane</keyword>
<evidence type="ECO:0000256" key="1">
    <source>
        <dbReference type="SAM" id="Phobius"/>
    </source>
</evidence>
<evidence type="ECO:0000313" key="2">
    <source>
        <dbReference type="EMBL" id="MDC2888331.1"/>
    </source>
</evidence>